<dbReference type="InterPro" id="IPR015421">
    <property type="entry name" value="PyrdxlP-dep_Trfase_major"/>
</dbReference>
<dbReference type="Proteomes" id="UP000670092">
    <property type="component" value="Unassembled WGS sequence"/>
</dbReference>
<evidence type="ECO:0000313" key="2">
    <source>
        <dbReference type="EMBL" id="KAG5288836.1"/>
    </source>
</evidence>
<protein>
    <submittedName>
        <fullName evidence="2">Aminotransferase</fullName>
    </submittedName>
</protein>
<dbReference type="AlphaFoldDB" id="A0A8H7YD29"/>
<dbReference type="InterPro" id="IPR004839">
    <property type="entry name" value="Aminotransferase_I/II_large"/>
</dbReference>
<dbReference type="PANTHER" id="PTHR42858">
    <property type="entry name" value="AMINOTRANSFERASE"/>
    <property type="match status" value="1"/>
</dbReference>
<dbReference type="SUPFAM" id="SSF53383">
    <property type="entry name" value="PLP-dependent transferases"/>
    <property type="match status" value="1"/>
</dbReference>
<dbReference type="InterPro" id="IPR015424">
    <property type="entry name" value="PyrdxlP-dep_Trfase"/>
</dbReference>
<gene>
    <name evidence="2" type="ORF">I7I52_12451</name>
</gene>
<dbReference type="GO" id="GO:0030170">
    <property type="term" value="F:pyridoxal phosphate binding"/>
    <property type="evidence" value="ECO:0007669"/>
    <property type="project" value="InterPro"/>
</dbReference>
<dbReference type="FunFam" id="3.40.640.10:FF:000080">
    <property type="entry name" value="Aminotransferase, putative"/>
    <property type="match status" value="1"/>
</dbReference>
<dbReference type="InterPro" id="IPR015422">
    <property type="entry name" value="PyrdxlP-dep_Trfase_small"/>
</dbReference>
<proteinExistence type="predicted"/>
<organism evidence="2 3">
    <name type="scientific">Ajellomyces capsulatus</name>
    <name type="common">Darling's disease fungus</name>
    <name type="synonym">Histoplasma capsulatum</name>
    <dbReference type="NCBI Taxonomy" id="5037"/>
    <lineage>
        <taxon>Eukaryota</taxon>
        <taxon>Fungi</taxon>
        <taxon>Dikarya</taxon>
        <taxon>Ascomycota</taxon>
        <taxon>Pezizomycotina</taxon>
        <taxon>Eurotiomycetes</taxon>
        <taxon>Eurotiomycetidae</taxon>
        <taxon>Onygenales</taxon>
        <taxon>Ajellomycetaceae</taxon>
        <taxon>Histoplasma</taxon>
    </lineage>
</organism>
<keyword evidence="2" id="KW-0032">Aminotransferase</keyword>
<dbReference type="Gene3D" id="3.90.1150.10">
    <property type="entry name" value="Aspartate Aminotransferase, domain 1"/>
    <property type="match status" value="1"/>
</dbReference>
<evidence type="ECO:0000259" key="1">
    <source>
        <dbReference type="Pfam" id="PF00155"/>
    </source>
</evidence>
<dbReference type="GO" id="GO:0047536">
    <property type="term" value="F:2-aminoadipate transaminase activity"/>
    <property type="evidence" value="ECO:0007669"/>
    <property type="project" value="TreeGrafter"/>
</dbReference>
<dbReference type="PANTHER" id="PTHR42858:SF1">
    <property type="entry name" value="LD15494P"/>
    <property type="match status" value="1"/>
</dbReference>
<feature type="domain" description="Aminotransferase class I/classII large" evidence="1">
    <location>
        <begin position="38"/>
        <end position="331"/>
    </location>
</feature>
<comment type="caution">
    <text evidence="2">The sequence shown here is derived from an EMBL/GenBank/DDBJ whole genome shotgun (WGS) entry which is preliminary data.</text>
</comment>
<dbReference type="VEuPathDB" id="FungiDB:I7I52_12451"/>
<dbReference type="Gene3D" id="3.40.640.10">
    <property type="entry name" value="Type I PLP-dependent aspartate aminotransferase-like (Major domain)"/>
    <property type="match status" value="1"/>
</dbReference>
<dbReference type="EMBL" id="JAEVHI010000006">
    <property type="protein sequence ID" value="KAG5288836.1"/>
    <property type="molecule type" value="Genomic_DNA"/>
</dbReference>
<sequence length="490" mass="54079">MKSEMQINLLRGWPNPSLHPMPALSSAATAILSNPLLSTPALNYGPDDGDPSLRAEIARWLSDFYSPPSPVPASRICITGGASQNLACLLQVFSDPLYTKNVWMVAPTYHLACRIFDDAGFAGRLRGVREDEEGLDVAELETGLERSEERTRAEWKRVGDWNRNQGEENLELRCAFKPSRPWRKLYKHIIYTTPTFSNPSTKIMSLRRREELVRLARKYDALIISDDVYDHLQWPAFPSVSAKEKYPHKAVVSRIVDVDRYLDGGPSGEFGNAVSNGSFSKLIGPGCRVGWAEGTEKLVYGLSQVGSSRSGGCPSQFTSTFIRELLASNALKTHIRTILQPAYSKRYHTLTTAVQKHLVPLGVSLPTGPANETSTDAVRNGSTISACTNGKGAIAGGYFLWLRLPPGLRASDLAKKAHEEENLIIANGSLFKVVREGPGDGNGDGGGEKEPEDFEGFVRLCFAWEEEEKFDEGAARLARLIRREMHRADS</sequence>
<keyword evidence="2" id="KW-0808">Transferase</keyword>
<accession>A0A8H7YD29</accession>
<name>A0A8H7YD29_AJECA</name>
<evidence type="ECO:0000313" key="3">
    <source>
        <dbReference type="Proteomes" id="UP000670092"/>
    </source>
</evidence>
<dbReference type="CDD" id="cd00609">
    <property type="entry name" value="AAT_like"/>
    <property type="match status" value="1"/>
</dbReference>
<dbReference type="Pfam" id="PF00155">
    <property type="entry name" value="Aminotran_1_2"/>
    <property type="match status" value="1"/>
</dbReference>
<dbReference type="OrthoDB" id="7042322at2759"/>
<reference evidence="2 3" key="1">
    <citation type="submission" date="2021-01" db="EMBL/GenBank/DDBJ databases">
        <title>Chromosome-level genome assembly of a human fungal pathogen reveals clustering of transcriptionally co-regulated genes.</title>
        <authorList>
            <person name="Voorhies M."/>
            <person name="Cohen S."/>
            <person name="Shea T.P."/>
            <person name="Petrus S."/>
            <person name="Munoz J.F."/>
            <person name="Poplawski S."/>
            <person name="Goldman W.E."/>
            <person name="Michael T."/>
            <person name="Cuomo C.A."/>
            <person name="Sil A."/>
            <person name="Beyhan S."/>
        </authorList>
    </citation>
    <scope>NUCLEOTIDE SEQUENCE [LARGE SCALE GENOMIC DNA]</scope>
    <source>
        <strain evidence="2 3">G184AR</strain>
    </source>
</reference>